<evidence type="ECO:0000313" key="9">
    <source>
        <dbReference type="EMBL" id="SEO32540.1"/>
    </source>
</evidence>
<dbReference type="InterPro" id="IPR011071">
    <property type="entry name" value="Lyase_8-like_C"/>
</dbReference>
<evidence type="ECO:0000256" key="4">
    <source>
        <dbReference type="PIRSR" id="PIRSR638970-1"/>
    </source>
</evidence>
<dbReference type="InterPro" id="IPR004103">
    <property type="entry name" value="Lyase_8_C"/>
</dbReference>
<dbReference type="InterPro" id="IPR038970">
    <property type="entry name" value="Lyase_8"/>
</dbReference>
<feature type="domain" description="Polysaccharide lyase family 8 C-terminal" evidence="7">
    <location>
        <begin position="739"/>
        <end position="806"/>
    </location>
</feature>
<evidence type="ECO:0000256" key="5">
    <source>
        <dbReference type="SAM" id="SignalP"/>
    </source>
</evidence>
<evidence type="ECO:0000256" key="1">
    <source>
        <dbReference type="ARBA" id="ARBA00006699"/>
    </source>
</evidence>
<organism evidence="9 10">
    <name type="scientific">Actinacidiphila rubida</name>
    <dbReference type="NCBI Taxonomy" id="310780"/>
    <lineage>
        <taxon>Bacteria</taxon>
        <taxon>Bacillati</taxon>
        <taxon>Actinomycetota</taxon>
        <taxon>Actinomycetes</taxon>
        <taxon>Kitasatosporales</taxon>
        <taxon>Streptomycetaceae</taxon>
        <taxon>Actinacidiphila</taxon>
    </lineage>
</organism>
<feature type="active site" evidence="4">
    <location>
        <position position="341"/>
    </location>
</feature>
<feature type="active site" evidence="4">
    <location>
        <position position="278"/>
    </location>
</feature>
<dbReference type="InterPro" id="IPR012970">
    <property type="entry name" value="Lyase_8_alpha_N"/>
</dbReference>
<keyword evidence="3 9" id="KW-0456">Lyase</keyword>
<feature type="active site" evidence="4">
    <location>
        <position position="287"/>
    </location>
</feature>
<name>A0A1H8NSD6_9ACTN</name>
<evidence type="ECO:0000259" key="7">
    <source>
        <dbReference type="Pfam" id="PF02884"/>
    </source>
</evidence>
<dbReference type="RefSeq" id="WP_069465391.1">
    <property type="nucleotide sequence ID" value="NZ_FODD01000023.1"/>
</dbReference>
<dbReference type="STRING" id="310780.SAMN05216267_102369"/>
<evidence type="ECO:0000256" key="2">
    <source>
        <dbReference type="ARBA" id="ARBA00022729"/>
    </source>
</evidence>
<reference evidence="9 10" key="1">
    <citation type="submission" date="2016-10" db="EMBL/GenBank/DDBJ databases">
        <authorList>
            <person name="de Groot N.N."/>
        </authorList>
    </citation>
    <scope>NUCLEOTIDE SEQUENCE [LARGE SCALE GENOMIC DNA]</scope>
    <source>
        <strain evidence="9 10">CGMCC 4.2026</strain>
    </source>
</reference>
<dbReference type="InterPro" id="IPR011013">
    <property type="entry name" value="Gal_mutarotase_sf_dom"/>
</dbReference>
<evidence type="ECO:0000259" key="8">
    <source>
        <dbReference type="Pfam" id="PF08124"/>
    </source>
</evidence>
<dbReference type="AlphaFoldDB" id="A0A1H8NSD6"/>
<dbReference type="OrthoDB" id="6636047at2"/>
<dbReference type="SUPFAM" id="SSF74650">
    <property type="entry name" value="Galactose mutarotase-like"/>
    <property type="match status" value="1"/>
</dbReference>
<feature type="domain" description="Polysaccharide lyase 8 N-terminal alpha-helical" evidence="8">
    <location>
        <begin position="68"/>
        <end position="368"/>
    </location>
</feature>
<dbReference type="GO" id="GO:0005975">
    <property type="term" value="P:carbohydrate metabolic process"/>
    <property type="evidence" value="ECO:0007669"/>
    <property type="project" value="InterPro"/>
</dbReference>
<dbReference type="Pfam" id="PF08124">
    <property type="entry name" value="Lyase_8_N"/>
    <property type="match status" value="1"/>
</dbReference>
<dbReference type="InterPro" id="IPR008929">
    <property type="entry name" value="Chondroitin_lyas"/>
</dbReference>
<dbReference type="Proteomes" id="UP000181951">
    <property type="component" value="Unassembled WGS sequence"/>
</dbReference>
<dbReference type="Gene3D" id="2.70.98.10">
    <property type="match status" value="1"/>
</dbReference>
<dbReference type="Gene3D" id="1.50.10.100">
    <property type="entry name" value="Chondroitin AC/alginate lyase"/>
    <property type="match status" value="1"/>
</dbReference>
<accession>A0A1H8NSD6</accession>
<dbReference type="GO" id="GO:0016837">
    <property type="term" value="F:carbon-oxygen lyase activity, acting on polysaccharides"/>
    <property type="evidence" value="ECO:0007669"/>
    <property type="project" value="UniProtKB-ARBA"/>
</dbReference>
<dbReference type="GO" id="GO:0030246">
    <property type="term" value="F:carbohydrate binding"/>
    <property type="evidence" value="ECO:0007669"/>
    <property type="project" value="InterPro"/>
</dbReference>
<proteinExistence type="inferred from homology"/>
<dbReference type="Pfam" id="PF02278">
    <property type="entry name" value="Lyase_8"/>
    <property type="match status" value="1"/>
</dbReference>
<feature type="signal peptide" evidence="5">
    <location>
        <begin position="1"/>
        <end position="28"/>
    </location>
</feature>
<evidence type="ECO:0000256" key="3">
    <source>
        <dbReference type="ARBA" id="ARBA00023239"/>
    </source>
</evidence>
<keyword evidence="10" id="KW-1185">Reference proteome</keyword>
<dbReference type="GO" id="GO:0005576">
    <property type="term" value="C:extracellular region"/>
    <property type="evidence" value="ECO:0007669"/>
    <property type="project" value="InterPro"/>
</dbReference>
<keyword evidence="2 5" id="KW-0732">Signal</keyword>
<dbReference type="PANTHER" id="PTHR38481:SF1">
    <property type="entry name" value="HYALURONATE LYASE"/>
    <property type="match status" value="1"/>
</dbReference>
<gene>
    <name evidence="9" type="ORF">SAMN05216267_102369</name>
</gene>
<dbReference type="InterPro" id="IPR006311">
    <property type="entry name" value="TAT_signal"/>
</dbReference>
<dbReference type="Pfam" id="PF02884">
    <property type="entry name" value="Lyase_8_C"/>
    <property type="match status" value="1"/>
</dbReference>
<protein>
    <submittedName>
        <fullName evidence="9">Hyaluronate lyase</fullName>
    </submittedName>
</protein>
<evidence type="ECO:0000259" key="6">
    <source>
        <dbReference type="Pfam" id="PF02278"/>
    </source>
</evidence>
<dbReference type="Gene3D" id="2.60.220.10">
    <property type="entry name" value="Polysaccharide lyase family 8-like, C-terminal"/>
    <property type="match status" value="1"/>
</dbReference>
<dbReference type="PROSITE" id="PS51318">
    <property type="entry name" value="TAT"/>
    <property type="match status" value="1"/>
</dbReference>
<dbReference type="InterPro" id="IPR014718">
    <property type="entry name" value="GH-type_carb-bd"/>
</dbReference>
<dbReference type="EMBL" id="FODD01000023">
    <property type="protein sequence ID" value="SEO32540.1"/>
    <property type="molecule type" value="Genomic_DNA"/>
</dbReference>
<comment type="similarity">
    <text evidence="1">Belongs to the polysaccharide lyase 8 family.</text>
</comment>
<dbReference type="PANTHER" id="PTHR38481">
    <property type="entry name" value="HYALURONATE LYASE"/>
    <property type="match status" value="1"/>
</dbReference>
<feature type="chain" id="PRO_5010238486" evidence="5">
    <location>
        <begin position="29"/>
        <end position="851"/>
    </location>
</feature>
<dbReference type="InterPro" id="IPR003159">
    <property type="entry name" value="Lyase_8_central_dom"/>
</dbReference>
<feature type="domain" description="Polysaccharide lyase family 8 central" evidence="6">
    <location>
        <begin position="424"/>
        <end position="725"/>
    </location>
</feature>
<evidence type="ECO:0000313" key="10">
    <source>
        <dbReference type="Proteomes" id="UP000181951"/>
    </source>
</evidence>
<sequence length="851" mass="89331">MHISRRALLSAVPAATLLALVPPLRARAAEPASAEPADAAGDRAGLLANTTAIFAGTSESNARPEAASKIAAVVSTARGHLAAMDAASGPSELFHGVTLGTSDPNLSTSFQYLYETALATRTPGAADLYGSTAVQTRVADGLAWLYDHFYGDQAQGYYGNWFTWEIGISTYVSRTLVLLDDVLTAGHPGLAATYVAAMDAYLRNGKDGDVDLDSRFHTGANLADITTNRVLQGAVLGDDARIAKALADQLTVYAAVDPYDLQHGVTDGFYADGSFIQHASVAYTGSYGSGLLSRIVQTIKMLDGTGYTQSRELVGVVQGWVSGAFAPLIFEGWMMEIVKGRAISRTTTGYADVAAIVEAVVDLTGYATGADAGALAGYVKYVRQTSRSAPDPAKFTSPISVVRYADLLADTATPARDLNAPAQHTAFTAMDRSVHRRPGYAFALSRSSTRISGYEYMSGENLLPWFQGAGAHYLYLAGQDQTQAFGIDHVTTVSPYALGGVTAPVETRRSVPDLYGTAWYDNPALGFTSSSVSQNTYVYFPLSTNAYSGGARLGAYGSAGYVQSDDVAYTARQAGLLPADFVAYRNADATKSWFMLDDEIVVLAAGVGDSAGRAVTTTLDTRIAGPSDTVALTGRLRGGAAWSGTGTGPLEWLRYEDAAQGVAVGYAFLDGPDPAVALQTVSRSRRVVRTSNPDTTATKQVFSVTVAQAAGAPHTALAYALVPHATEDALARYSCGPLSVIANTVRLQAVRHSGLGLLAANAFTEGTHHADRLTLDGPASVIVREEADGTTSIAVADPTTGRDTVTVLLHGRALRAVSADGGVTVSRVPGGTRVEVTTRHAYGRSFETVLR</sequence>
<dbReference type="SUPFAM" id="SSF48230">
    <property type="entry name" value="Chondroitin AC/alginate lyase"/>
    <property type="match status" value="1"/>
</dbReference>
<dbReference type="SUPFAM" id="SSF49863">
    <property type="entry name" value="Hyaluronate lyase-like, C-terminal domain"/>
    <property type="match status" value="1"/>
</dbReference>